<protein>
    <submittedName>
        <fullName evidence="1">Uncharacterized protein</fullName>
    </submittedName>
</protein>
<reference evidence="1" key="1">
    <citation type="submission" date="2020-09" db="EMBL/GenBank/DDBJ databases">
        <title>Nocardioides sp. strain MJB4 16S ribosomal RNA gene Genome sequencing and assembly.</title>
        <authorList>
            <person name="Kim I."/>
        </authorList>
    </citation>
    <scope>NUCLEOTIDE SEQUENCE</scope>
    <source>
        <strain evidence="1">MJB4</strain>
    </source>
</reference>
<dbReference type="RefSeq" id="WP_192141896.1">
    <property type="nucleotide sequence ID" value="NZ_JACYXZ010000002.1"/>
</dbReference>
<dbReference type="Proteomes" id="UP000616839">
    <property type="component" value="Unassembled WGS sequence"/>
</dbReference>
<organism evidence="1 2">
    <name type="scientific">Nocardioides donggukensis</name>
    <dbReference type="NCBI Taxonomy" id="2774019"/>
    <lineage>
        <taxon>Bacteria</taxon>
        <taxon>Bacillati</taxon>
        <taxon>Actinomycetota</taxon>
        <taxon>Actinomycetes</taxon>
        <taxon>Propionibacteriales</taxon>
        <taxon>Nocardioidaceae</taxon>
        <taxon>Nocardioides</taxon>
    </lineage>
</organism>
<dbReference type="AlphaFoldDB" id="A0A927K398"/>
<keyword evidence="2" id="KW-1185">Reference proteome</keyword>
<comment type="caution">
    <text evidence="1">The sequence shown here is derived from an EMBL/GenBank/DDBJ whole genome shotgun (WGS) entry which is preliminary data.</text>
</comment>
<accession>A0A927K398</accession>
<proteinExistence type="predicted"/>
<gene>
    <name evidence="1" type="ORF">IE331_06655</name>
</gene>
<dbReference type="EMBL" id="JACYXZ010000002">
    <property type="protein sequence ID" value="MBD8869299.1"/>
    <property type="molecule type" value="Genomic_DNA"/>
</dbReference>
<evidence type="ECO:0000313" key="2">
    <source>
        <dbReference type="Proteomes" id="UP000616839"/>
    </source>
</evidence>
<sequence>MSEPEARHYLRAVLAPGERRAAERANGHPGVAMVGAHAFLDGVAYVPRGCYLHTTLSRRIPGLLAVLEDADKPGLQQYLRALPGRTAGDSAAPSNPRASECMPGRCSYGPGHACRSIYPDNFPPAVEPTQRVVDL</sequence>
<evidence type="ECO:0000313" key="1">
    <source>
        <dbReference type="EMBL" id="MBD8869299.1"/>
    </source>
</evidence>
<name>A0A927K398_9ACTN</name>